<sequence length="51" mass="5882">MFLEVVLNRGKQSNLSQVPKCKWANGLCTKREIHKANKLGSEERDKTHMVK</sequence>
<dbReference type="EMBL" id="CM017323">
    <property type="protein sequence ID" value="KAE8021262.1"/>
    <property type="molecule type" value="Genomic_DNA"/>
</dbReference>
<name>A0A5N6QWW7_9ROSI</name>
<proteinExistence type="predicted"/>
<reference evidence="1 2" key="1">
    <citation type="submission" date="2019-06" db="EMBL/GenBank/DDBJ databases">
        <title>A chromosomal-level reference genome of Carpinus fangiana (Coryloideae, Betulaceae).</title>
        <authorList>
            <person name="Yang X."/>
            <person name="Wang Z."/>
            <person name="Zhang L."/>
            <person name="Hao G."/>
            <person name="Liu J."/>
            <person name="Yang Y."/>
        </authorList>
    </citation>
    <scope>NUCLEOTIDE SEQUENCE [LARGE SCALE GENOMIC DNA]</scope>
    <source>
        <strain evidence="1">Cfa_2016G</strain>
        <tissue evidence="1">Leaf</tissue>
    </source>
</reference>
<dbReference type="AlphaFoldDB" id="A0A5N6QWW7"/>
<evidence type="ECO:0000313" key="2">
    <source>
        <dbReference type="Proteomes" id="UP000327013"/>
    </source>
</evidence>
<accession>A0A5N6QWW7</accession>
<gene>
    <name evidence="1" type="ORF">FH972_007169</name>
</gene>
<protein>
    <submittedName>
        <fullName evidence="1">Uncharacterized protein</fullName>
    </submittedName>
</protein>
<dbReference type="Proteomes" id="UP000327013">
    <property type="component" value="Chromosome 3"/>
</dbReference>
<evidence type="ECO:0000313" key="1">
    <source>
        <dbReference type="EMBL" id="KAE8021262.1"/>
    </source>
</evidence>
<organism evidence="1 2">
    <name type="scientific">Carpinus fangiana</name>
    <dbReference type="NCBI Taxonomy" id="176857"/>
    <lineage>
        <taxon>Eukaryota</taxon>
        <taxon>Viridiplantae</taxon>
        <taxon>Streptophyta</taxon>
        <taxon>Embryophyta</taxon>
        <taxon>Tracheophyta</taxon>
        <taxon>Spermatophyta</taxon>
        <taxon>Magnoliopsida</taxon>
        <taxon>eudicotyledons</taxon>
        <taxon>Gunneridae</taxon>
        <taxon>Pentapetalae</taxon>
        <taxon>rosids</taxon>
        <taxon>fabids</taxon>
        <taxon>Fagales</taxon>
        <taxon>Betulaceae</taxon>
        <taxon>Carpinus</taxon>
    </lineage>
</organism>
<keyword evidence="2" id="KW-1185">Reference proteome</keyword>